<organism evidence="2">
    <name type="scientific">Streptomyces sp. R35</name>
    <dbReference type="NCBI Taxonomy" id="3238630"/>
    <lineage>
        <taxon>Bacteria</taxon>
        <taxon>Bacillati</taxon>
        <taxon>Actinomycetota</taxon>
        <taxon>Actinomycetes</taxon>
        <taxon>Kitasatosporales</taxon>
        <taxon>Streptomycetaceae</taxon>
        <taxon>Streptomyces</taxon>
    </lineage>
</organism>
<dbReference type="AlphaFoldDB" id="A0AB39SJ52"/>
<reference evidence="2" key="1">
    <citation type="submission" date="2024-07" db="EMBL/GenBank/DDBJ databases">
        <authorList>
            <person name="Yu S.T."/>
        </authorList>
    </citation>
    <scope>NUCLEOTIDE SEQUENCE</scope>
    <source>
        <strain evidence="2">R35</strain>
    </source>
</reference>
<name>A0AB39SJ52_9ACTN</name>
<evidence type="ECO:0000256" key="1">
    <source>
        <dbReference type="SAM" id="MobiDB-lite"/>
    </source>
</evidence>
<protein>
    <submittedName>
        <fullName evidence="2">Uncharacterized protein</fullName>
    </submittedName>
</protein>
<sequence length="209" mass="22869">MAAAELRGAVKVSARLDWELMPLEGVGPLCFGMRITEVAAVLPGMTELRRFKAAPFSETLGVEFGMGRAKPAVYAYFIDGRLLCVAVDAVHGPQVTLWGRELTACVPADLERFLLHAHWCEVLDVSYGPRGNPGANELGLVVRVQEVASGVVTRPVMMGRTWADRCTDDWEGAVPECEWVGRLWPHPGGTASWPPPGHKTHWGGWQPPF</sequence>
<feature type="region of interest" description="Disordered" evidence="1">
    <location>
        <begin position="190"/>
        <end position="209"/>
    </location>
</feature>
<proteinExistence type="predicted"/>
<accession>A0AB39SJ52</accession>
<evidence type="ECO:0000313" key="2">
    <source>
        <dbReference type="EMBL" id="XDQ68325.1"/>
    </source>
</evidence>
<gene>
    <name evidence="2" type="ORF">AB5J50_50055</name>
</gene>
<dbReference type="RefSeq" id="WP_369265147.1">
    <property type="nucleotide sequence ID" value="NZ_CP163440.1"/>
</dbReference>
<dbReference type="EMBL" id="CP163440">
    <property type="protein sequence ID" value="XDQ68325.1"/>
    <property type="molecule type" value="Genomic_DNA"/>
</dbReference>